<protein>
    <submittedName>
        <fullName evidence="1">Uncharacterized protein</fullName>
    </submittedName>
</protein>
<dbReference type="OMA" id="RTQVIFC"/>
<evidence type="ECO:0000313" key="1">
    <source>
        <dbReference type="Ensembl" id="ENSPPYP00000033424.1"/>
    </source>
</evidence>
<dbReference type="PANTHER" id="PTHR12138:SF154">
    <property type="entry name" value="PROTEIN-SERINE_THREONINE PHOSPHATASE"/>
    <property type="match status" value="1"/>
</dbReference>
<sequence>MGVVTMTGEKGKASPRRQTFWEGQGLTLLPRLKCNGAVTAHCSLKCPGSGDPPTSASQVAETTGMCHHTWLIFFLFFVDMGSHYVAHAGLELLDSGHAPALASQSGGIIGINHSTQPTQANLLLRESQATLTVF</sequence>
<reference evidence="1 2" key="1">
    <citation type="submission" date="2008-02" db="EMBL/GenBank/DDBJ databases">
        <title>A 6x draft sequence assembly of the Pongo pygmaeus abelii genome.</title>
        <authorList>
            <person name="Wilson R.K."/>
            <person name="Mardis E."/>
        </authorList>
    </citation>
    <scope>NUCLEOTIDE SEQUENCE [LARGE SCALE GENOMIC DNA]</scope>
</reference>
<dbReference type="GeneTree" id="ENSGT01120000271815"/>
<keyword evidence="2" id="KW-1185">Reference proteome</keyword>
<dbReference type="AlphaFoldDB" id="A0A8I5TZJ7"/>
<evidence type="ECO:0000313" key="2">
    <source>
        <dbReference type="Proteomes" id="UP000001595"/>
    </source>
</evidence>
<name>A0A8I5TZJ7_PONAB</name>
<dbReference type="PRINTS" id="PR02045">
    <property type="entry name" value="F138DOMAIN"/>
</dbReference>
<reference evidence="1" key="3">
    <citation type="submission" date="2025-09" db="UniProtKB">
        <authorList>
            <consortium name="Ensembl"/>
        </authorList>
    </citation>
    <scope>IDENTIFICATION</scope>
</reference>
<dbReference type="PANTHER" id="PTHR12138">
    <property type="entry name" value="PRIMATE-EXPANDED PROTEIN FAMILY"/>
    <property type="match status" value="1"/>
</dbReference>
<organism evidence="1 2">
    <name type="scientific">Pongo abelii</name>
    <name type="common">Sumatran orangutan</name>
    <name type="synonym">Pongo pygmaeus abelii</name>
    <dbReference type="NCBI Taxonomy" id="9601"/>
    <lineage>
        <taxon>Eukaryota</taxon>
        <taxon>Metazoa</taxon>
        <taxon>Chordata</taxon>
        <taxon>Craniata</taxon>
        <taxon>Vertebrata</taxon>
        <taxon>Euteleostomi</taxon>
        <taxon>Mammalia</taxon>
        <taxon>Eutheria</taxon>
        <taxon>Euarchontoglires</taxon>
        <taxon>Primates</taxon>
        <taxon>Haplorrhini</taxon>
        <taxon>Catarrhini</taxon>
        <taxon>Hominidae</taxon>
        <taxon>Pongo</taxon>
    </lineage>
</organism>
<reference evidence="1" key="2">
    <citation type="submission" date="2025-08" db="UniProtKB">
        <authorList>
            <consortium name="Ensembl"/>
        </authorList>
    </citation>
    <scope>IDENTIFICATION</scope>
</reference>
<proteinExistence type="predicted"/>
<accession>A0A8I5TZJ7</accession>
<dbReference type="Ensembl" id="ENSPPYT00000056761.1">
    <property type="protein sequence ID" value="ENSPPYP00000033424.1"/>
    <property type="gene ID" value="ENSPPYG00000030046.1"/>
</dbReference>
<dbReference type="Proteomes" id="UP000001595">
    <property type="component" value="Chromosome 14"/>
</dbReference>